<dbReference type="InterPro" id="IPR053202">
    <property type="entry name" value="EGF_Rcpt_Signaling_Reg"/>
</dbReference>
<feature type="signal peptide" evidence="2">
    <location>
        <begin position="1"/>
        <end position="16"/>
    </location>
</feature>
<evidence type="ECO:0000313" key="4">
    <source>
        <dbReference type="Proteomes" id="UP001189429"/>
    </source>
</evidence>
<protein>
    <submittedName>
        <fullName evidence="3">Uncharacterized protein</fullName>
    </submittedName>
</protein>
<dbReference type="Proteomes" id="UP001189429">
    <property type="component" value="Unassembled WGS sequence"/>
</dbReference>
<dbReference type="PANTHER" id="PTHR34009:SF2">
    <property type="entry name" value="PROTEIN STAR"/>
    <property type="match status" value="1"/>
</dbReference>
<gene>
    <name evidence="3" type="ORF">PCOR1329_LOCUS46576</name>
</gene>
<keyword evidence="2" id="KW-0732">Signal</keyword>
<feature type="compositionally biased region" description="Basic and acidic residues" evidence="1">
    <location>
        <begin position="67"/>
        <end position="81"/>
    </location>
</feature>
<dbReference type="PANTHER" id="PTHR34009">
    <property type="entry name" value="PROTEIN STAR"/>
    <property type="match status" value="1"/>
</dbReference>
<feature type="chain" id="PRO_5047239069" evidence="2">
    <location>
        <begin position="17"/>
        <end position="464"/>
    </location>
</feature>
<feature type="region of interest" description="Disordered" evidence="1">
    <location>
        <begin position="67"/>
        <end position="86"/>
    </location>
</feature>
<evidence type="ECO:0000256" key="2">
    <source>
        <dbReference type="SAM" id="SignalP"/>
    </source>
</evidence>
<dbReference type="EMBL" id="CAUYUJ010015604">
    <property type="protein sequence ID" value="CAK0856114.1"/>
    <property type="molecule type" value="Genomic_DNA"/>
</dbReference>
<evidence type="ECO:0000256" key="1">
    <source>
        <dbReference type="SAM" id="MobiDB-lite"/>
    </source>
</evidence>
<keyword evidence="4" id="KW-1185">Reference proteome</keyword>
<accession>A0ABN9U9Y1</accession>
<feature type="region of interest" description="Disordered" evidence="1">
    <location>
        <begin position="98"/>
        <end position="132"/>
    </location>
</feature>
<sequence>MSVALLLILSAPLAHAVGLSVRSETDRSAAARARVEALAASAEAMQYFRRLESASARRPVLVPPGDVRRAEVSRPSGERRSSLLGLDASRAHRVTAEFQPSAEFQAEGGTDASGRQSQGYSQGSELPWGVGSPRAGDSLPVAHYSAMPFIDFPKEIEYSLETGDNVQSFSSASQDIKLITQVLENITNGFYLDSNGADGEKNSNTLLLELTGWRGLILEPRVYEFVNLWGKFRKAWLFLGAMSPNENATKIGFAQDGTIDMLSGHKIHAYALPRFMEEMGGRRSIDFWSLSTGGYEAEVLNETLLHSGKNIEIGVILVKFDGRRTGRGDQSFVQARSKDDTEELVFEILHNASFQYIGGLDAYWINHVEPRFHYKDAVFVNPSYFQARGIPTPQSVKAAPPPPLGHPLDDQDWPGFSTWDSGYSADEEVERIVAYMEKAKRDATASEPAPKAHRVEVTRLVEFQ</sequence>
<proteinExistence type="predicted"/>
<organism evidence="3 4">
    <name type="scientific">Prorocentrum cordatum</name>
    <dbReference type="NCBI Taxonomy" id="2364126"/>
    <lineage>
        <taxon>Eukaryota</taxon>
        <taxon>Sar</taxon>
        <taxon>Alveolata</taxon>
        <taxon>Dinophyceae</taxon>
        <taxon>Prorocentrales</taxon>
        <taxon>Prorocentraceae</taxon>
        <taxon>Prorocentrum</taxon>
    </lineage>
</organism>
<name>A0ABN9U9Y1_9DINO</name>
<comment type="caution">
    <text evidence="3">The sequence shown here is derived from an EMBL/GenBank/DDBJ whole genome shotgun (WGS) entry which is preliminary data.</text>
</comment>
<evidence type="ECO:0000313" key="3">
    <source>
        <dbReference type="EMBL" id="CAK0856114.1"/>
    </source>
</evidence>
<reference evidence="3" key="1">
    <citation type="submission" date="2023-10" db="EMBL/GenBank/DDBJ databases">
        <authorList>
            <person name="Chen Y."/>
            <person name="Shah S."/>
            <person name="Dougan E. K."/>
            <person name="Thang M."/>
            <person name="Chan C."/>
        </authorList>
    </citation>
    <scope>NUCLEOTIDE SEQUENCE [LARGE SCALE GENOMIC DNA]</scope>
</reference>
<feature type="compositionally biased region" description="Low complexity" evidence="1">
    <location>
        <begin position="113"/>
        <end position="124"/>
    </location>
</feature>